<feature type="repeat" description="PPR" evidence="2">
    <location>
        <begin position="390"/>
        <end position="424"/>
    </location>
</feature>
<dbReference type="Pfam" id="PF13812">
    <property type="entry name" value="PPR_3"/>
    <property type="match status" value="2"/>
</dbReference>
<dbReference type="InterPro" id="IPR046960">
    <property type="entry name" value="PPR_At4g14850-like_plant"/>
</dbReference>
<feature type="repeat" description="PPR" evidence="2">
    <location>
        <begin position="188"/>
        <end position="222"/>
    </location>
</feature>
<dbReference type="OMA" id="HEHMITI"/>
<dbReference type="InterPro" id="IPR011990">
    <property type="entry name" value="TPR-like_helical_dom_sf"/>
</dbReference>
<keyword evidence="1" id="KW-0677">Repeat</keyword>
<keyword evidence="4" id="KW-1185">Reference proteome</keyword>
<dbReference type="FunFam" id="1.25.40.10:FF:000285">
    <property type="entry name" value="Pentatricopeptide repeat-containing protein, chloroplastic"/>
    <property type="match status" value="1"/>
</dbReference>
<evidence type="ECO:0000313" key="3">
    <source>
        <dbReference type="EMBL" id="KAH7432287.1"/>
    </source>
</evidence>
<gene>
    <name evidence="3" type="ORF">KP509_07G016600</name>
</gene>
<dbReference type="PANTHER" id="PTHR47926">
    <property type="entry name" value="PENTATRICOPEPTIDE REPEAT-CONTAINING PROTEIN"/>
    <property type="match status" value="1"/>
</dbReference>
<name>A0A8T2U8W0_CERRI</name>
<feature type="repeat" description="PPR" evidence="2">
    <location>
        <begin position="359"/>
        <end position="389"/>
    </location>
</feature>
<dbReference type="Proteomes" id="UP000825935">
    <property type="component" value="Chromosome 7"/>
</dbReference>
<dbReference type="Pfam" id="PF13041">
    <property type="entry name" value="PPR_2"/>
    <property type="match status" value="1"/>
</dbReference>
<dbReference type="GO" id="GO:0048731">
    <property type="term" value="P:system development"/>
    <property type="evidence" value="ECO:0007669"/>
    <property type="project" value="UniProtKB-ARBA"/>
</dbReference>
<evidence type="ECO:0000313" key="4">
    <source>
        <dbReference type="Proteomes" id="UP000825935"/>
    </source>
</evidence>
<dbReference type="FunFam" id="1.25.40.10:FF:000158">
    <property type="entry name" value="pentatricopeptide repeat-containing protein At2g33680"/>
    <property type="match status" value="1"/>
</dbReference>
<feature type="repeat" description="PPR" evidence="2">
    <location>
        <begin position="289"/>
        <end position="323"/>
    </location>
</feature>
<protein>
    <recommendedName>
        <fullName evidence="5">Pentatricopeptide repeat-containing protein</fullName>
    </recommendedName>
</protein>
<dbReference type="FunFam" id="1.25.40.10:FF:000031">
    <property type="entry name" value="Pentatricopeptide repeat-containing protein mitochondrial"/>
    <property type="match status" value="3"/>
</dbReference>
<evidence type="ECO:0008006" key="5">
    <source>
        <dbReference type="Google" id="ProtNLM"/>
    </source>
</evidence>
<sequence>MNPHDALRFFAQVQQQQLKLSTTFYLQTLKACACLGALQHGKWIHDQLIRSSLEGNVSLGSSLVDMYCKTGALQDARSIFDRLPKQNLVSWGAMITGYAESGSGILALKLFGDMQQFNLTPTRASFLAVLKACTCLCDNKKGAMIHHQIIHDSLELDQVMGSCIIDMYAKCGSLTEAWVVFKAIPVKDIVTWGAMIDGYAEHSRGILALELLEEMWNSGIEPNKPIYLSSLKACGVSQDLATGMLLHNWIVKSFLSSDTLIGSSLVDMYAKCGSLQEAQRVFDYLPKRTVISWSAIIAGYADHGYGDLAHQLFEDMKAANFIPDKITFTCALKACISLESLEKGQEIHEDVKKLGLQKDIVVGTALVDMYSKCGRVEEAQIVFDEMDNRNELTWGALMSGYARQGYGFPVLELLEAMQEEDIKPNKVMFLSLLRACGNIGAVLHGRWIHAKIIIHSLDIDTAIRNSIVDMYARCGSLDEAQRVFSLIQDPDVVSWSSLFAGYAQNGTYDVAAQQIEAMDRGGIKPNTAIFASLLSACSRAGVMAEGCEFFNDLIEDFGLLPSLEHYSCVIDLLGRGGCFNEAKDLLKTMPSSPNFIARMSLLTHTRTFNNPRYEAGSRYPANSYILTKVN</sequence>
<dbReference type="EMBL" id="CM035412">
    <property type="protein sequence ID" value="KAH7432287.1"/>
    <property type="molecule type" value="Genomic_DNA"/>
</dbReference>
<dbReference type="GO" id="GO:0003723">
    <property type="term" value="F:RNA binding"/>
    <property type="evidence" value="ECO:0007669"/>
    <property type="project" value="InterPro"/>
</dbReference>
<organism evidence="3 4">
    <name type="scientific">Ceratopteris richardii</name>
    <name type="common">Triangle waterfern</name>
    <dbReference type="NCBI Taxonomy" id="49495"/>
    <lineage>
        <taxon>Eukaryota</taxon>
        <taxon>Viridiplantae</taxon>
        <taxon>Streptophyta</taxon>
        <taxon>Embryophyta</taxon>
        <taxon>Tracheophyta</taxon>
        <taxon>Polypodiopsida</taxon>
        <taxon>Polypodiidae</taxon>
        <taxon>Polypodiales</taxon>
        <taxon>Pteridineae</taxon>
        <taxon>Pteridaceae</taxon>
        <taxon>Parkerioideae</taxon>
        <taxon>Ceratopteris</taxon>
    </lineage>
</organism>
<feature type="repeat" description="PPR" evidence="2">
    <location>
        <begin position="491"/>
        <end position="525"/>
    </location>
</feature>
<proteinExistence type="predicted"/>
<accession>A0A8T2U8W0</accession>
<reference evidence="3" key="1">
    <citation type="submission" date="2021-08" db="EMBL/GenBank/DDBJ databases">
        <title>WGS assembly of Ceratopteris richardii.</title>
        <authorList>
            <person name="Marchant D.B."/>
            <person name="Chen G."/>
            <person name="Jenkins J."/>
            <person name="Shu S."/>
            <person name="Leebens-Mack J."/>
            <person name="Grimwood J."/>
            <person name="Schmutz J."/>
            <person name="Soltis P."/>
            <person name="Soltis D."/>
            <person name="Chen Z.-H."/>
        </authorList>
    </citation>
    <scope>NUCLEOTIDE SEQUENCE</scope>
    <source>
        <strain evidence="3">Whitten #5841</strain>
        <tissue evidence="3">Leaf</tissue>
    </source>
</reference>
<comment type="caution">
    <text evidence="3">The sequence shown here is derived from an EMBL/GenBank/DDBJ whole genome shotgun (WGS) entry which is preliminary data.</text>
</comment>
<feature type="repeat" description="PPR" evidence="2">
    <location>
        <begin position="526"/>
        <end position="561"/>
    </location>
</feature>
<dbReference type="PROSITE" id="PS51375">
    <property type="entry name" value="PPR"/>
    <property type="match status" value="7"/>
</dbReference>
<evidence type="ECO:0000256" key="2">
    <source>
        <dbReference type="PROSITE-ProRule" id="PRU00708"/>
    </source>
</evidence>
<dbReference type="PANTHER" id="PTHR47926:SF533">
    <property type="entry name" value="DYW DOMAIN-CONTAINING PROTEIN"/>
    <property type="match status" value="1"/>
</dbReference>
<dbReference type="NCBIfam" id="TIGR00756">
    <property type="entry name" value="PPR"/>
    <property type="match status" value="3"/>
</dbReference>
<feature type="repeat" description="PPR" evidence="2">
    <location>
        <begin position="87"/>
        <end position="121"/>
    </location>
</feature>
<evidence type="ECO:0000256" key="1">
    <source>
        <dbReference type="ARBA" id="ARBA00022737"/>
    </source>
</evidence>
<dbReference type="Pfam" id="PF01535">
    <property type="entry name" value="PPR"/>
    <property type="match status" value="8"/>
</dbReference>
<dbReference type="Gene3D" id="1.25.40.10">
    <property type="entry name" value="Tetratricopeptide repeat domain"/>
    <property type="match status" value="5"/>
</dbReference>
<dbReference type="AlphaFoldDB" id="A0A8T2U8W0"/>
<dbReference type="InterPro" id="IPR002885">
    <property type="entry name" value="PPR_rpt"/>
</dbReference>
<dbReference type="OrthoDB" id="185373at2759"/>
<dbReference type="GO" id="GO:0009451">
    <property type="term" value="P:RNA modification"/>
    <property type="evidence" value="ECO:0007669"/>
    <property type="project" value="InterPro"/>
</dbReference>